<proteinExistence type="predicted"/>
<dbReference type="EMBL" id="MN739976">
    <property type="protein sequence ID" value="QHT80967.1"/>
    <property type="molecule type" value="Genomic_DNA"/>
</dbReference>
<sequence>MILAYVDNTTRMAELTYHDATTQESRWVFQTPVNAQDAPPRTPFVGSFNVPVARERLQPNNFQWLVYRPQEHAIPSFEYFKNTRAPSRVMNFRAQ</sequence>
<protein>
    <submittedName>
        <fullName evidence="1">Uncharacterized protein</fullName>
    </submittedName>
</protein>
<accession>A0A6C0HKS5</accession>
<dbReference type="AlphaFoldDB" id="A0A6C0HKS5"/>
<name>A0A6C0HKS5_9ZZZZ</name>
<evidence type="ECO:0000313" key="1">
    <source>
        <dbReference type="EMBL" id="QHT80967.1"/>
    </source>
</evidence>
<reference evidence="1" key="1">
    <citation type="journal article" date="2020" name="Nature">
        <title>Giant virus diversity and host interactions through global metagenomics.</title>
        <authorList>
            <person name="Schulz F."/>
            <person name="Roux S."/>
            <person name="Paez-Espino D."/>
            <person name="Jungbluth S."/>
            <person name="Walsh D.A."/>
            <person name="Denef V.J."/>
            <person name="McMahon K.D."/>
            <person name="Konstantinidis K.T."/>
            <person name="Eloe-Fadrosh E.A."/>
            <person name="Kyrpides N.C."/>
            <person name="Woyke T."/>
        </authorList>
    </citation>
    <scope>NUCLEOTIDE SEQUENCE</scope>
    <source>
        <strain evidence="1">GVMAG-M-3300023184-135</strain>
    </source>
</reference>
<organism evidence="1">
    <name type="scientific">viral metagenome</name>
    <dbReference type="NCBI Taxonomy" id="1070528"/>
    <lineage>
        <taxon>unclassified sequences</taxon>
        <taxon>metagenomes</taxon>
        <taxon>organismal metagenomes</taxon>
    </lineage>
</organism>